<sequence length="1965" mass="223097">MLVSLLLTTLNTSPVFGCEHFPLSDENLTTAITEYPEGHRPKRDTPNWDWIRIETEYDQSFNLLSEEKQELLEDLITNARDYFETTIKVQRLSSIQLQPTCKGEGYIVNGHIECDYDCEKRCGKAIASPLAHYFTNCRCTKQDCETKQKNWGGKLRDADFVLFVLVSNERCTSMTLAYAAHCSLDKQTNRPVAGFVNVCPNAFNNMKSNDVTQWEATIKHELIHAFVFSTTLYTKYQGITRTSTKEGSMVLVPGVIERFKRVDWESAAGIVSHDVYMMVTPKVREEARKHFQCPDLEGAEIENQGGPATAGVHWEKRVFENEAMTGVATQVYALSRITLALFEDSGWYQVNYNKAEPMSWGHELGCKFAKQSCLTWMRTNPNNPYPFCTVVGDKRCSTNRRAKVTCNLMTDSMNVSSEYDYNVPNLYRDLDGHSVHGYGNLPTADYCPYYRVYGDFSSQDKGSDTRCTYPDNMNYNNYSLEIFSPTAQCFQLDGGIKIKHERGVRIWMHSTICKRNLLFIKTQNSKFYPCYHGGQLIHVEKRVYGVGTVTTRIICPSCTEMCGKKFCAPERIVAERIGDPTRGSNEPSEENVSIAFTEYPPEPRPKRSTPLWESIRIETEYDPSIYLLSKSKQETLKDLITAARDYFESTLKVQRLFSLQLRSKCKNSEGLNLGGVTYCQDDCAKRCGDARASKEAQYFSECVCNGPCETEQGNWGGVLRNADFVFFVSVDGRKCDQRTMAFASHCAYDEYSRRQNEKREIHGPVHFRDAREFDHHFCHGGFQFVLKLKTHGYPKRSLISVTRCSSLSLDSSFGTAFTVRAAFRPVAGFVNICPLAFNHMKAKDLSKWEAVIKHELIHALVFSRVLFSTFQGILRYTERVGHMVLVSGVTERFRRLDWETATGIVSHDVFMVVTPKVREEARKYFNCPDLEGAELEDQGGAGTAGVHWEKRVLENEAMSGVTTQVYALSRITLALFEDSGWYEVNYDKAEPMSFGRGLGCGFAKQSCLTWIRRNAHNPYPFCNVLDDSRCSGNRKAKVRCNLMTGLKNVFSHYDYNIRNVYRDKKGRPIHGHGDLSISDYCPYYKEYGEYSSEGKHADTRCTIPENMMYNNYSLEIFSPSARCFDLDDGITIENEIEKTTWLHSVGCYEAICENNLVFIKTQKSKFYPCYKKGQLIHVKKRLIGIGTVSTRIVCPSCTELCGRENCSPERAVWMLTFFLLANLFSPLHACDYRPPTDDEISTAITEYPDGRRPKRDIPLWDWIRIETVYDQTFYLLTEERQKTLVELIVNARDYFESTIMVQRLSSIQLPPSCKMKKHRTVNNTVTQCKYDCEKRCGRALAPTTAKFFSECKCVEGPCETNQTDWGGKLTNADFILFVSLNEDGCARTVLAFGSHCSIDPYTQRPVAGFVNICPYSFTNMKNYEINQWEATLKHELIHAFVFSGSLYPKFKGAKGGPKRQGRMVLVPGVLERFERKNWETAKGMVSHEVFMMVTPKVREEARKFFGCPDLEGAEIESQGGAGTAGVHWEKRVFENEAMSGISTQVHALSRLTLALFEDSGWYRANYDKAEEMSWGRNLGCRFAKQSCLTWMRTHLRDTYPYCNVLDDTRCSHGRKAKVRCNLFAGTNQIPPEFDYNIKNLYRNSTGHSIWGYGHVAAADFCPYYRVFGDISKEDSDTRCTLPDNMNYNNYSLEIFSPLSRCFELDDGIRIENERGATKWLHTVGCYENSMISRGYVARPRVADRGLIAGQNRPCACPETRVDSGDGLPVSAKPGLTHDIVVSRTSVRPKACNQMTGRCKGGGLESPPTNRLHMPTPGERNRKEPPDSGGKPGTVAPGRTGLQKSYRLPKWKRTRMTICTYNARTLASEAAIEHLMMLKIKYDVIGLTETRRRHPLHAVYETGEELFLGTCDSRGVGGVGVLVNTRTAKNDISTSKLAQEERLRNFTSGPTAYNGMTRRRGSPSSS</sequence>
<dbReference type="Pfam" id="PF01457">
    <property type="entry name" value="Peptidase_M8"/>
    <property type="match status" value="3"/>
</dbReference>
<feature type="compositionally biased region" description="Basic residues" evidence="9">
    <location>
        <begin position="1956"/>
        <end position="1965"/>
    </location>
</feature>
<feature type="signal peptide" evidence="10">
    <location>
        <begin position="1"/>
        <end position="17"/>
    </location>
</feature>
<name>A0ABR1E4I3_NECAM</name>
<proteinExistence type="inferred from homology"/>
<keyword evidence="12" id="KW-1185">Reference proteome</keyword>
<feature type="region of interest" description="Disordered" evidence="9">
    <location>
        <begin position="1792"/>
        <end position="1844"/>
    </location>
</feature>
<evidence type="ECO:0000256" key="7">
    <source>
        <dbReference type="ARBA" id="ARBA00023049"/>
    </source>
</evidence>
<protein>
    <recommendedName>
        <fullName evidence="8">Leishmanolysin-like peptidase</fullName>
    </recommendedName>
</protein>
<reference evidence="11 12" key="1">
    <citation type="submission" date="2023-08" db="EMBL/GenBank/DDBJ databases">
        <title>A Necator americanus chromosomal reference genome.</title>
        <authorList>
            <person name="Ilik V."/>
            <person name="Petrzelkova K.J."/>
            <person name="Pardy F."/>
            <person name="Fuh T."/>
            <person name="Niatou-Singa F.S."/>
            <person name="Gouil Q."/>
            <person name="Baker L."/>
            <person name="Ritchie M.E."/>
            <person name="Jex A.R."/>
            <person name="Gazzola D."/>
            <person name="Li H."/>
            <person name="Toshio Fujiwara R."/>
            <person name="Zhan B."/>
            <person name="Aroian R.V."/>
            <person name="Pafco B."/>
            <person name="Schwarz E.M."/>
        </authorList>
    </citation>
    <scope>NUCLEOTIDE SEQUENCE [LARGE SCALE GENOMIC DNA]</scope>
    <source>
        <strain evidence="11 12">Aroian</strain>
        <tissue evidence="11">Whole animal</tissue>
    </source>
</reference>
<dbReference type="SUPFAM" id="SSF55486">
    <property type="entry name" value="Metalloproteases ('zincins'), catalytic domain"/>
    <property type="match status" value="3"/>
</dbReference>
<dbReference type="Gene3D" id="3.90.132.10">
    <property type="entry name" value="Leishmanolysin , domain 2"/>
    <property type="match status" value="3"/>
</dbReference>
<feature type="chain" id="PRO_5045563033" description="Leishmanolysin-like peptidase" evidence="10">
    <location>
        <begin position="18"/>
        <end position="1965"/>
    </location>
</feature>
<comment type="cofactor">
    <cofactor evidence="1">
        <name>Zn(2+)</name>
        <dbReference type="ChEBI" id="CHEBI:29105"/>
    </cofactor>
</comment>
<dbReference type="PANTHER" id="PTHR10942:SF0">
    <property type="entry name" value="LEISHMANOLYSIN-LIKE PEPTIDASE"/>
    <property type="match status" value="1"/>
</dbReference>
<keyword evidence="6" id="KW-0862">Zinc</keyword>
<keyword evidence="7" id="KW-0482">Metalloprotease</keyword>
<dbReference type="Gene3D" id="2.10.55.10">
    <property type="entry name" value="Leishmanolysin domain 3"/>
    <property type="match status" value="2"/>
</dbReference>
<accession>A0ABR1E4I3</accession>
<dbReference type="InterPro" id="IPR001577">
    <property type="entry name" value="Peptidase_M8"/>
</dbReference>
<evidence type="ECO:0000256" key="1">
    <source>
        <dbReference type="ARBA" id="ARBA00001947"/>
    </source>
</evidence>
<evidence type="ECO:0000256" key="3">
    <source>
        <dbReference type="ARBA" id="ARBA00022670"/>
    </source>
</evidence>
<dbReference type="EMBL" id="JAVFWL010000005">
    <property type="protein sequence ID" value="KAK6757597.1"/>
    <property type="molecule type" value="Genomic_DNA"/>
</dbReference>
<evidence type="ECO:0000256" key="2">
    <source>
        <dbReference type="ARBA" id="ARBA00005860"/>
    </source>
</evidence>
<evidence type="ECO:0000256" key="9">
    <source>
        <dbReference type="SAM" id="MobiDB-lite"/>
    </source>
</evidence>
<evidence type="ECO:0000256" key="8">
    <source>
        <dbReference type="ARBA" id="ARBA00039717"/>
    </source>
</evidence>
<dbReference type="PRINTS" id="PR00782">
    <property type="entry name" value="LSHMANOLYSIN"/>
</dbReference>
<keyword evidence="5" id="KW-0378">Hydrolase</keyword>
<keyword evidence="10" id="KW-0732">Signal</keyword>
<dbReference type="PANTHER" id="PTHR10942">
    <property type="entry name" value="LEISHMANOLYSIN-LIKE PEPTIDASE"/>
    <property type="match status" value="1"/>
</dbReference>
<dbReference type="Proteomes" id="UP001303046">
    <property type="component" value="Unassembled WGS sequence"/>
</dbReference>
<feature type="region of interest" description="Disordered" evidence="9">
    <location>
        <begin position="1946"/>
        <end position="1965"/>
    </location>
</feature>
<evidence type="ECO:0000313" key="12">
    <source>
        <dbReference type="Proteomes" id="UP001303046"/>
    </source>
</evidence>
<comment type="similarity">
    <text evidence="2">Belongs to the peptidase M8 family.</text>
</comment>
<evidence type="ECO:0000256" key="5">
    <source>
        <dbReference type="ARBA" id="ARBA00022801"/>
    </source>
</evidence>
<dbReference type="Gene3D" id="3.10.170.20">
    <property type="match status" value="3"/>
</dbReference>
<keyword evidence="3" id="KW-0645">Protease</keyword>
<keyword evidence="4" id="KW-0479">Metal-binding</keyword>
<gene>
    <name evidence="11" type="primary">Necator_chrV.g20217</name>
    <name evidence="11" type="ORF">RB195_015425</name>
</gene>
<organism evidence="11 12">
    <name type="scientific">Necator americanus</name>
    <name type="common">Human hookworm</name>
    <dbReference type="NCBI Taxonomy" id="51031"/>
    <lineage>
        <taxon>Eukaryota</taxon>
        <taxon>Metazoa</taxon>
        <taxon>Ecdysozoa</taxon>
        <taxon>Nematoda</taxon>
        <taxon>Chromadorea</taxon>
        <taxon>Rhabditida</taxon>
        <taxon>Rhabditina</taxon>
        <taxon>Rhabditomorpha</taxon>
        <taxon>Strongyloidea</taxon>
        <taxon>Ancylostomatidae</taxon>
        <taxon>Bunostominae</taxon>
        <taxon>Necator</taxon>
    </lineage>
</organism>
<evidence type="ECO:0000256" key="10">
    <source>
        <dbReference type="SAM" id="SignalP"/>
    </source>
</evidence>
<comment type="caution">
    <text evidence="11">The sequence shown here is derived from an EMBL/GenBank/DDBJ whole genome shotgun (WGS) entry which is preliminary data.</text>
</comment>
<evidence type="ECO:0000256" key="6">
    <source>
        <dbReference type="ARBA" id="ARBA00022833"/>
    </source>
</evidence>
<evidence type="ECO:0000256" key="4">
    <source>
        <dbReference type="ARBA" id="ARBA00022723"/>
    </source>
</evidence>
<evidence type="ECO:0000313" key="11">
    <source>
        <dbReference type="EMBL" id="KAK6757597.1"/>
    </source>
</evidence>